<dbReference type="PANTHER" id="PTHR47099:SF1">
    <property type="entry name" value="METHYLCOBAMIDE:COM METHYLTRANSFERASE MTBA"/>
    <property type="match status" value="1"/>
</dbReference>
<dbReference type="InterPro" id="IPR000257">
    <property type="entry name" value="Uroporphyrinogen_deCOase"/>
</dbReference>
<proteinExistence type="predicted"/>
<dbReference type="InterPro" id="IPR038071">
    <property type="entry name" value="UROD/MetE-like_sf"/>
</dbReference>
<dbReference type="SUPFAM" id="SSF51726">
    <property type="entry name" value="UROD/MetE-like"/>
    <property type="match status" value="1"/>
</dbReference>
<protein>
    <recommendedName>
        <fullName evidence="1">Uroporphyrinogen decarboxylase (URO-D) domain-containing protein</fullName>
    </recommendedName>
</protein>
<accession>A0A9D1G079</accession>
<dbReference type="Gene3D" id="3.20.20.210">
    <property type="match status" value="1"/>
</dbReference>
<feature type="domain" description="Uroporphyrinogen decarboxylase (URO-D)" evidence="1">
    <location>
        <begin position="117"/>
        <end position="281"/>
    </location>
</feature>
<sequence length="309" mass="35019">MTPRERMVAALNRKIPDRVPTFELEFQLAPELMGREFLREEDMKNDSPKERERKLAENAQYMLQVYDRLEHDAICIHYLSEESTIETIHWLRKFSGNRYMLLAHGDGTFAIPDGARFEEFVYRIVDDPEDVHAEARAMRDAAIAHDRKLLEAGLDGFILCSDYCFNQGPFLSPKMFAEFVAPYLAEIIQAIRQEGGYAIKHTDGNIMPIIDQLVAANPHALHSLDPMAGVDIAEVKRLYGGAVALCGNVHCAAMQTGTIEEVTASAEYCLTHAKPGGGYVYCTSNIPFKGLPLERYLLVLDIWKRMRDY</sequence>
<dbReference type="AlphaFoldDB" id="A0A9D1G079"/>
<evidence type="ECO:0000259" key="1">
    <source>
        <dbReference type="Pfam" id="PF01208"/>
    </source>
</evidence>
<dbReference type="PANTHER" id="PTHR47099">
    <property type="entry name" value="METHYLCOBAMIDE:COM METHYLTRANSFERASE MTBA"/>
    <property type="match status" value="1"/>
</dbReference>
<reference evidence="2" key="2">
    <citation type="journal article" date="2021" name="PeerJ">
        <title>Extensive microbial diversity within the chicken gut microbiome revealed by metagenomics and culture.</title>
        <authorList>
            <person name="Gilroy R."/>
            <person name="Ravi A."/>
            <person name="Getino M."/>
            <person name="Pursley I."/>
            <person name="Horton D.L."/>
            <person name="Alikhan N.F."/>
            <person name="Baker D."/>
            <person name="Gharbi K."/>
            <person name="Hall N."/>
            <person name="Watson M."/>
            <person name="Adriaenssens E.M."/>
            <person name="Foster-Nyarko E."/>
            <person name="Jarju S."/>
            <person name="Secka A."/>
            <person name="Antonio M."/>
            <person name="Oren A."/>
            <person name="Chaudhuri R.R."/>
            <person name="La Ragione R."/>
            <person name="Hildebrand F."/>
            <person name="Pallen M.J."/>
        </authorList>
    </citation>
    <scope>NUCLEOTIDE SEQUENCE</scope>
    <source>
        <strain evidence="2">13766</strain>
    </source>
</reference>
<dbReference type="InterPro" id="IPR052024">
    <property type="entry name" value="Methanogen_methyltrans"/>
</dbReference>
<evidence type="ECO:0000313" key="2">
    <source>
        <dbReference type="EMBL" id="HIS92627.1"/>
    </source>
</evidence>
<organism evidence="2 3">
    <name type="scientific">Candidatus Alectryocaccomicrobium excrementavium</name>
    <dbReference type="NCBI Taxonomy" id="2840668"/>
    <lineage>
        <taxon>Bacteria</taxon>
        <taxon>Bacillati</taxon>
        <taxon>Bacillota</taxon>
        <taxon>Clostridia</taxon>
        <taxon>Candidatus Alectryocaccomicrobium</taxon>
    </lineage>
</organism>
<reference evidence="2" key="1">
    <citation type="submission" date="2020-10" db="EMBL/GenBank/DDBJ databases">
        <authorList>
            <person name="Gilroy R."/>
        </authorList>
    </citation>
    <scope>NUCLEOTIDE SEQUENCE</scope>
    <source>
        <strain evidence="2">13766</strain>
    </source>
</reference>
<name>A0A9D1G079_9FIRM</name>
<dbReference type="GO" id="GO:0004853">
    <property type="term" value="F:uroporphyrinogen decarboxylase activity"/>
    <property type="evidence" value="ECO:0007669"/>
    <property type="project" value="InterPro"/>
</dbReference>
<evidence type="ECO:0000313" key="3">
    <source>
        <dbReference type="Proteomes" id="UP000824140"/>
    </source>
</evidence>
<dbReference type="Pfam" id="PF01208">
    <property type="entry name" value="URO-D"/>
    <property type="match status" value="1"/>
</dbReference>
<dbReference type="EMBL" id="DVJN01000125">
    <property type="protein sequence ID" value="HIS92627.1"/>
    <property type="molecule type" value="Genomic_DNA"/>
</dbReference>
<dbReference type="GO" id="GO:0006779">
    <property type="term" value="P:porphyrin-containing compound biosynthetic process"/>
    <property type="evidence" value="ECO:0007669"/>
    <property type="project" value="InterPro"/>
</dbReference>
<dbReference type="Proteomes" id="UP000824140">
    <property type="component" value="Unassembled WGS sequence"/>
</dbReference>
<comment type="caution">
    <text evidence="2">The sequence shown here is derived from an EMBL/GenBank/DDBJ whole genome shotgun (WGS) entry which is preliminary data.</text>
</comment>
<gene>
    <name evidence="2" type="ORF">IAA84_06365</name>
</gene>